<proteinExistence type="predicted"/>
<organism evidence="2 3">
    <name type="scientific">Gordonia desulfuricans</name>
    <dbReference type="NCBI Taxonomy" id="89051"/>
    <lineage>
        <taxon>Bacteria</taxon>
        <taxon>Bacillati</taxon>
        <taxon>Actinomycetota</taxon>
        <taxon>Actinomycetes</taxon>
        <taxon>Mycobacteriales</taxon>
        <taxon>Gordoniaceae</taxon>
        <taxon>Gordonia</taxon>
    </lineage>
</organism>
<dbReference type="EMBL" id="JAADZU010000015">
    <property type="protein sequence ID" value="NDK89303.1"/>
    <property type="molecule type" value="Genomic_DNA"/>
</dbReference>
<gene>
    <name evidence="2" type="ORF">GYA93_06855</name>
</gene>
<dbReference type="InterPro" id="IPR008265">
    <property type="entry name" value="Lipase_GDSL_AS"/>
</dbReference>
<dbReference type="InterPro" id="IPR036514">
    <property type="entry name" value="SGNH_hydro_sf"/>
</dbReference>
<keyword evidence="3" id="KW-1185">Reference proteome</keyword>
<dbReference type="InterPro" id="IPR013830">
    <property type="entry name" value="SGNH_hydro"/>
</dbReference>
<feature type="domain" description="SGNH hydrolase-type esterase" evidence="1">
    <location>
        <begin position="74"/>
        <end position="247"/>
    </location>
</feature>
<dbReference type="AlphaFoldDB" id="A0A7K3LM97"/>
<evidence type="ECO:0000259" key="1">
    <source>
        <dbReference type="Pfam" id="PF13472"/>
    </source>
</evidence>
<dbReference type="SUPFAM" id="SSF52266">
    <property type="entry name" value="SGNH hydrolase"/>
    <property type="match status" value="1"/>
</dbReference>
<dbReference type="PANTHER" id="PTHR30383:SF5">
    <property type="entry name" value="SGNH HYDROLASE-TYPE ESTERASE DOMAIN-CONTAINING PROTEIN"/>
    <property type="match status" value="1"/>
</dbReference>
<protein>
    <submittedName>
        <fullName evidence="2">SGNH/GDSL hydrolase family protein</fullName>
    </submittedName>
</protein>
<dbReference type="InterPro" id="IPR051532">
    <property type="entry name" value="Ester_Hydrolysis_Enzymes"/>
</dbReference>
<reference evidence="2 3" key="1">
    <citation type="submission" date="2020-01" db="EMBL/GenBank/DDBJ databases">
        <title>Investigation of new actinobacteria for the biodesulphurisation of diesel fuel.</title>
        <authorList>
            <person name="Athi Narayanan S.M."/>
        </authorList>
    </citation>
    <scope>NUCLEOTIDE SEQUENCE [LARGE SCALE GENOMIC DNA]</scope>
    <source>
        <strain evidence="2 3">213E</strain>
    </source>
</reference>
<dbReference type="GO" id="GO:0004622">
    <property type="term" value="F:phosphatidylcholine lysophospholipase activity"/>
    <property type="evidence" value="ECO:0007669"/>
    <property type="project" value="TreeGrafter"/>
</dbReference>
<dbReference type="GO" id="GO:0006629">
    <property type="term" value="P:lipid metabolic process"/>
    <property type="evidence" value="ECO:0007669"/>
    <property type="project" value="InterPro"/>
</dbReference>
<dbReference type="Pfam" id="PF13472">
    <property type="entry name" value="Lipase_GDSL_2"/>
    <property type="match status" value="1"/>
</dbReference>
<sequence length="263" mass="28379">MSGQGREHRRLREHGRGDLMQRIVALTGAATWRTPVALVQGLRARKTVLRLPQAVGDHDVIGDDRDGPVTRLVVLGDSLAGGVGVDHHRDTLAGGVARRLAARVDGPVEWHVYARTGFTAREVVTLIDPQALSAADVIVVSVGANDTKNMVRSQQWRADLTTLMDTVVDGAAESAQIVLLPVPILNMCPALPGTLATTLGRRAARFDAVADEVAARNTRIRRFDRFVPPGDDLFAADGFHPSESFHDIYAGLIDSVLTDPIPR</sequence>
<evidence type="ECO:0000313" key="3">
    <source>
        <dbReference type="Proteomes" id="UP000466307"/>
    </source>
</evidence>
<dbReference type="Proteomes" id="UP000466307">
    <property type="component" value="Unassembled WGS sequence"/>
</dbReference>
<accession>A0A7K3LM97</accession>
<name>A0A7K3LM97_9ACTN</name>
<dbReference type="PANTHER" id="PTHR30383">
    <property type="entry name" value="THIOESTERASE 1/PROTEASE 1/LYSOPHOSPHOLIPASE L1"/>
    <property type="match status" value="1"/>
</dbReference>
<dbReference type="CDD" id="cd01836">
    <property type="entry name" value="FeeA_FeeB_like"/>
    <property type="match status" value="1"/>
</dbReference>
<dbReference type="PROSITE" id="PS01098">
    <property type="entry name" value="LIPASE_GDSL_SER"/>
    <property type="match status" value="1"/>
</dbReference>
<keyword evidence="2" id="KW-0378">Hydrolase</keyword>
<evidence type="ECO:0000313" key="2">
    <source>
        <dbReference type="EMBL" id="NDK89303.1"/>
    </source>
</evidence>
<dbReference type="Gene3D" id="3.40.50.1110">
    <property type="entry name" value="SGNH hydrolase"/>
    <property type="match status" value="1"/>
</dbReference>
<comment type="caution">
    <text evidence="2">The sequence shown here is derived from an EMBL/GenBank/DDBJ whole genome shotgun (WGS) entry which is preliminary data.</text>
</comment>